<evidence type="ECO:0000313" key="1">
    <source>
        <dbReference type="EMBL" id="HAE0521181.1"/>
    </source>
</evidence>
<feature type="non-terminal residue" evidence="1">
    <location>
        <position position="1"/>
    </location>
</feature>
<dbReference type="SUPFAM" id="SSF54593">
    <property type="entry name" value="Glyoxalase/Bleomycin resistance protein/Dihydroxybiphenyl dioxygenase"/>
    <property type="match status" value="1"/>
</dbReference>
<dbReference type="AlphaFoldDB" id="A0A724WU92"/>
<dbReference type="InterPro" id="IPR029068">
    <property type="entry name" value="Glyas_Bleomycin-R_OHBP_Dase"/>
</dbReference>
<protein>
    <submittedName>
        <fullName evidence="1">VOC family protein</fullName>
    </submittedName>
</protein>
<dbReference type="Gene3D" id="3.30.720.110">
    <property type="match status" value="1"/>
</dbReference>
<proteinExistence type="predicted"/>
<organism evidence="1">
    <name type="scientific">Salmonella enteritidis PT4 (strain P125109)</name>
    <dbReference type="NCBI Taxonomy" id="550537"/>
    <lineage>
        <taxon>Bacteria</taxon>
        <taxon>Pseudomonadati</taxon>
        <taxon>Pseudomonadota</taxon>
        <taxon>Gammaproteobacteria</taxon>
        <taxon>Enterobacterales</taxon>
        <taxon>Enterobacteriaceae</taxon>
        <taxon>Salmonella</taxon>
    </lineage>
</organism>
<comment type="caution">
    <text evidence="1">The sequence shown here is derived from an EMBL/GenBank/DDBJ whole genome shotgun (WGS) entry which is preliminary data.</text>
</comment>
<gene>
    <name evidence="1" type="ORF">G2720_25645</name>
</gene>
<reference evidence="1" key="1">
    <citation type="journal article" date="2018" name="Genome Biol.">
        <title>SKESA: strategic k-mer extension for scrupulous assemblies.</title>
        <authorList>
            <person name="Souvorov A."/>
            <person name="Agarwala R."/>
            <person name="Lipman D.J."/>
        </authorList>
    </citation>
    <scope>NUCLEOTIDE SEQUENCE</scope>
    <source>
        <strain evidence="1">P125109</strain>
    </source>
</reference>
<name>A0A724WU92_SALEP</name>
<sequence>GGKIIMPIQKTFWSEAYGIVEDAFGVQWQVNHETSMG</sequence>
<accession>A0A724WU92</accession>
<dbReference type="EMBL" id="DAAQRD010000103">
    <property type="protein sequence ID" value="HAE0521181.1"/>
    <property type="molecule type" value="Genomic_DNA"/>
</dbReference>
<reference evidence="1" key="2">
    <citation type="submission" date="2019-01" db="EMBL/GenBank/DDBJ databases">
        <authorList>
            <consortium name="NCBI Pathogen Detection Project"/>
        </authorList>
    </citation>
    <scope>NUCLEOTIDE SEQUENCE</scope>
    <source>
        <strain evidence="1">P125109</strain>
    </source>
</reference>